<dbReference type="GO" id="GO:0005524">
    <property type="term" value="F:ATP binding"/>
    <property type="evidence" value="ECO:0007669"/>
    <property type="project" value="UniProtKB-KW"/>
</dbReference>
<dbReference type="Proteomes" id="UP000007264">
    <property type="component" value="Unassembled WGS sequence"/>
</dbReference>
<keyword evidence="4 10" id="KW-0347">Helicase</keyword>
<feature type="region of interest" description="Disordered" evidence="11">
    <location>
        <begin position="442"/>
        <end position="491"/>
    </location>
</feature>
<feature type="compositionally biased region" description="Gly residues" evidence="11">
    <location>
        <begin position="476"/>
        <end position="491"/>
    </location>
</feature>
<evidence type="ECO:0000256" key="8">
    <source>
        <dbReference type="ARBA" id="ARBA00047984"/>
    </source>
</evidence>
<dbReference type="InterPro" id="IPR027417">
    <property type="entry name" value="P-loop_NTPase"/>
</dbReference>
<dbReference type="STRING" id="574566.I0ZAQ6"/>
<sequence length="491" mass="54098">MNPQDRKERLTVPKPKDVIFEKDSSQPAINFDAYEHIPVKVTGDKAPQPITTFSGADLEKSVAANVVRCRYKKPTPVQKYAIPIGLAGRDLMACAQTGSGKTAAFCFPIISLILNSEDFAATKSGYSRRVYPKALIMGPTRELTNQIYEESRKFTYQTGLRPVVVYGGAPVLDQIRQLERGVDILVATPGRLSSFIERGRVSLSRTKYLVLDEADRMLDMGFEPQIRSIVDATDMPKPGSRQTLMFSATFPKEIQELAADFMSNYLFLAVGRVGSSTNLIIQHFEEVEPGDKQKLLVSLVRAVPGLTLVFVETKVWADRLEHFLVQNKFPATTIHGDLSQEEREYSLEQFRCGAKPILVATDVASRGLDIPHVTHVINYDLPRDIESYVHRIGRTGRAGKKGITTAFFSPGKDSNLAQALVDLLKETNQEVPEFLVEEAKAAGPYSTPPARRGFGGRDVREGHSRGGGEFVISGDYGRGGDTGYGGGDAYD</sequence>
<feature type="short sequence motif" description="Q motif" evidence="9">
    <location>
        <begin position="51"/>
        <end position="79"/>
    </location>
</feature>
<dbReference type="InterPro" id="IPR001650">
    <property type="entry name" value="Helicase_C-like"/>
</dbReference>
<keyword evidence="3 10" id="KW-0378">Hydrolase</keyword>
<comment type="catalytic activity">
    <reaction evidence="8">
        <text>ATP + H2O = ADP + phosphate + H(+)</text>
        <dbReference type="Rhea" id="RHEA:13065"/>
        <dbReference type="ChEBI" id="CHEBI:15377"/>
        <dbReference type="ChEBI" id="CHEBI:15378"/>
        <dbReference type="ChEBI" id="CHEBI:30616"/>
        <dbReference type="ChEBI" id="CHEBI:43474"/>
        <dbReference type="ChEBI" id="CHEBI:456216"/>
        <dbReference type="EC" id="3.6.4.13"/>
    </reaction>
</comment>
<comment type="similarity">
    <text evidence="7">Belongs to the DEAD box helicase family. DDX3/DED1 subfamily.</text>
</comment>
<dbReference type="PANTHER" id="PTHR47958">
    <property type="entry name" value="ATP-DEPENDENT RNA HELICASE DBP3"/>
    <property type="match status" value="1"/>
</dbReference>
<dbReference type="Pfam" id="PF00271">
    <property type="entry name" value="Helicase_C"/>
    <property type="match status" value="1"/>
</dbReference>
<dbReference type="GO" id="GO:0003724">
    <property type="term" value="F:RNA helicase activity"/>
    <property type="evidence" value="ECO:0007669"/>
    <property type="project" value="UniProtKB-EC"/>
</dbReference>
<accession>I0ZAQ6</accession>
<name>I0ZAQ6_COCSC</name>
<reference evidence="15 16" key="1">
    <citation type="journal article" date="2012" name="Genome Biol.">
        <title>The genome of the polar eukaryotic microalga coccomyxa subellipsoidea reveals traits of cold adaptation.</title>
        <authorList>
            <person name="Blanc G."/>
            <person name="Agarkova I."/>
            <person name="Grimwood J."/>
            <person name="Kuo A."/>
            <person name="Brueggeman A."/>
            <person name="Dunigan D."/>
            <person name="Gurnon J."/>
            <person name="Ladunga I."/>
            <person name="Lindquist E."/>
            <person name="Lucas S."/>
            <person name="Pangilinan J."/>
            <person name="Proschold T."/>
            <person name="Salamov A."/>
            <person name="Schmutz J."/>
            <person name="Weeks D."/>
            <person name="Yamada T."/>
            <person name="Claverie J.M."/>
            <person name="Grigoriev I."/>
            <person name="Van Etten J."/>
            <person name="Lomsadze A."/>
            <person name="Borodovsky M."/>
        </authorList>
    </citation>
    <scope>NUCLEOTIDE SEQUENCE [LARGE SCALE GENOMIC DNA]</scope>
    <source>
        <strain evidence="15 16">C-169</strain>
    </source>
</reference>
<keyword evidence="5 10" id="KW-0067">ATP-binding</keyword>
<evidence type="ECO:0000256" key="2">
    <source>
        <dbReference type="ARBA" id="ARBA00022741"/>
    </source>
</evidence>
<keyword evidence="16" id="KW-1185">Reference proteome</keyword>
<dbReference type="InterPro" id="IPR000629">
    <property type="entry name" value="RNA-helicase_DEAD-box_CS"/>
</dbReference>
<feature type="domain" description="Helicase ATP-binding" evidence="12">
    <location>
        <begin position="82"/>
        <end position="268"/>
    </location>
</feature>
<dbReference type="RefSeq" id="XP_005652269.1">
    <property type="nucleotide sequence ID" value="XM_005652212.1"/>
</dbReference>
<dbReference type="GeneID" id="17045740"/>
<evidence type="ECO:0000259" key="13">
    <source>
        <dbReference type="PROSITE" id="PS51194"/>
    </source>
</evidence>
<dbReference type="FunFam" id="3.40.50.300:FF:000397">
    <property type="entry name" value="Probable ATP-dependent RNA helicase DDX4"/>
    <property type="match status" value="1"/>
</dbReference>
<evidence type="ECO:0000256" key="5">
    <source>
        <dbReference type="ARBA" id="ARBA00022840"/>
    </source>
</evidence>
<dbReference type="EC" id="3.6.4.13" evidence="1"/>
<evidence type="ECO:0000256" key="1">
    <source>
        <dbReference type="ARBA" id="ARBA00012552"/>
    </source>
</evidence>
<dbReference type="InterPro" id="IPR011545">
    <property type="entry name" value="DEAD/DEAH_box_helicase_dom"/>
</dbReference>
<protein>
    <recommendedName>
        <fullName evidence="1">RNA helicase</fullName>
        <ecNumber evidence="1">3.6.4.13</ecNumber>
    </recommendedName>
</protein>
<dbReference type="PROSITE" id="PS51192">
    <property type="entry name" value="HELICASE_ATP_BIND_1"/>
    <property type="match status" value="1"/>
</dbReference>
<dbReference type="InterPro" id="IPR044763">
    <property type="entry name" value="Ded1/Dbp1_DEADc"/>
</dbReference>
<organism evidence="15 16">
    <name type="scientific">Coccomyxa subellipsoidea (strain C-169)</name>
    <name type="common">Green microalga</name>
    <dbReference type="NCBI Taxonomy" id="574566"/>
    <lineage>
        <taxon>Eukaryota</taxon>
        <taxon>Viridiplantae</taxon>
        <taxon>Chlorophyta</taxon>
        <taxon>core chlorophytes</taxon>
        <taxon>Trebouxiophyceae</taxon>
        <taxon>Trebouxiophyceae incertae sedis</taxon>
        <taxon>Coccomyxaceae</taxon>
        <taxon>Coccomyxa</taxon>
        <taxon>Coccomyxa subellipsoidea</taxon>
    </lineage>
</organism>
<evidence type="ECO:0000259" key="14">
    <source>
        <dbReference type="PROSITE" id="PS51195"/>
    </source>
</evidence>
<dbReference type="PROSITE" id="PS51194">
    <property type="entry name" value="HELICASE_CTER"/>
    <property type="match status" value="1"/>
</dbReference>
<evidence type="ECO:0000256" key="4">
    <source>
        <dbReference type="ARBA" id="ARBA00022806"/>
    </source>
</evidence>
<dbReference type="CDD" id="cd18787">
    <property type="entry name" value="SF2_C_DEAD"/>
    <property type="match status" value="1"/>
</dbReference>
<evidence type="ECO:0000256" key="3">
    <source>
        <dbReference type="ARBA" id="ARBA00022801"/>
    </source>
</evidence>
<dbReference type="PROSITE" id="PS00039">
    <property type="entry name" value="DEAD_ATP_HELICASE"/>
    <property type="match status" value="1"/>
</dbReference>
<dbReference type="InterPro" id="IPR014001">
    <property type="entry name" value="Helicase_ATP-bd"/>
</dbReference>
<evidence type="ECO:0000259" key="12">
    <source>
        <dbReference type="PROSITE" id="PS51192"/>
    </source>
</evidence>
<dbReference type="KEGG" id="csl:COCSUDRAFT_34952"/>
<dbReference type="SMART" id="SM00490">
    <property type="entry name" value="HELICc"/>
    <property type="match status" value="1"/>
</dbReference>
<dbReference type="GO" id="GO:0016787">
    <property type="term" value="F:hydrolase activity"/>
    <property type="evidence" value="ECO:0007669"/>
    <property type="project" value="UniProtKB-KW"/>
</dbReference>
<evidence type="ECO:0000256" key="10">
    <source>
        <dbReference type="RuleBase" id="RU000492"/>
    </source>
</evidence>
<evidence type="ECO:0000256" key="9">
    <source>
        <dbReference type="PROSITE-ProRule" id="PRU00552"/>
    </source>
</evidence>
<dbReference type="OrthoDB" id="196131at2759"/>
<dbReference type="Gene3D" id="3.40.50.300">
    <property type="entry name" value="P-loop containing nucleotide triphosphate hydrolases"/>
    <property type="match status" value="2"/>
</dbReference>
<proteinExistence type="inferred from homology"/>
<dbReference type="SUPFAM" id="SSF52540">
    <property type="entry name" value="P-loop containing nucleoside triphosphate hydrolases"/>
    <property type="match status" value="1"/>
</dbReference>
<evidence type="ECO:0000313" key="16">
    <source>
        <dbReference type="Proteomes" id="UP000007264"/>
    </source>
</evidence>
<dbReference type="PROSITE" id="PS51195">
    <property type="entry name" value="Q_MOTIF"/>
    <property type="match status" value="1"/>
</dbReference>
<evidence type="ECO:0000256" key="11">
    <source>
        <dbReference type="SAM" id="MobiDB-lite"/>
    </source>
</evidence>
<dbReference type="SMART" id="SM00487">
    <property type="entry name" value="DEXDc"/>
    <property type="match status" value="1"/>
</dbReference>
<keyword evidence="6" id="KW-0694">RNA-binding</keyword>
<dbReference type="CDD" id="cd17967">
    <property type="entry name" value="DEADc_DDX3_DDX4"/>
    <property type="match status" value="1"/>
</dbReference>
<comment type="caution">
    <text evidence="15">The sequence shown here is derived from an EMBL/GenBank/DDBJ whole genome shotgun (WGS) entry which is preliminary data.</text>
</comment>
<evidence type="ECO:0000256" key="6">
    <source>
        <dbReference type="ARBA" id="ARBA00022884"/>
    </source>
</evidence>
<dbReference type="FunFam" id="3.40.50.300:FF:000008">
    <property type="entry name" value="ATP-dependent RNA helicase RhlB"/>
    <property type="match status" value="1"/>
</dbReference>
<dbReference type="AlphaFoldDB" id="I0ZAQ6"/>
<dbReference type="GO" id="GO:0003723">
    <property type="term" value="F:RNA binding"/>
    <property type="evidence" value="ECO:0007669"/>
    <property type="project" value="UniProtKB-KW"/>
</dbReference>
<dbReference type="eggNOG" id="KOG0335">
    <property type="taxonomic scope" value="Eukaryota"/>
</dbReference>
<feature type="domain" description="DEAD-box RNA helicase Q" evidence="14">
    <location>
        <begin position="51"/>
        <end position="79"/>
    </location>
</feature>
<gene>
    <name evidence="15" type="ORF">COCSUDRAFT_34952</name>
</gene>
<feature type="compositionally biased region" description="Basic and acidic residues" evidence="11">
    <location>
        <begin position="455"/>
        <end position="466"/>
    </location>
</feature>
<evidence type="ECO:0000256" key="7">
    <source>
        <dbReference type="ARBA" id="ARBA00024358"/>
    </source>
</evidence>
<dbReference type="InterPro" id="IPR014014">
    <property type="entry name" value="RNA_helicase_DEAD_Q_motif"/>
</dbReference>
<dbReference type="EMBL" id="AGSI01000001">
    <property type="protein sequence ID" value="EIE27725.1"/>
    <property type="molecule type" value="Genomic_DNA"/>
</dbReference>
<evidence type="ECO:0000313" key="15">
    <source>
        <dbReference type="EMBL" id="EIE27725.1"/>
    </source>
</evidence>
<feature type="domain" description="Helicase C-terminal" evidence="13">
    <location>
        <begin position="295"/>
        <end position="439"/>
    </location>
</feature>
<dbReference type="Pfam" id="PF00270">
    <property type="entry name" value="DEAD"/>
    <property type="match status" value="1"/>
</dbReference>
<keyword evidence="2 10" id="KW-0547">Nucleotide-binding</keyword>